<reference evidence="2" key="2">
    <citation type="submission" date="2020-09" db="EMBL/GenBank/DDBJ databases">
        <authorList>
            <person name="Sun Q."/>
            <person name="Zhou Y."/>
        </authorList>
    </citation>
    <scope>NUCLEOTIDE SEQUENCE</scope>
    <source>
        <strain evidence="2">CGMCC 1.12924</strain>
    </source>
</reference>
<dbReference type="Proteomes" id="UP000652231">
    <property type="component" value="Unassembled WGS sequence"/>
</dbReference>
<evidence type="ECO:0000256" key="1">
    <source>
        <dbReference type="SAM" id="SignalP"/>
    </source>
</evidence>
<gene>
    <name evidence="2" type="ORF">GCM10011312_04240</name>
</gene>
<sequence>MKLIFTLLTMLLLSSNNFAQLPVEHFDKWRSPDGRNIDFLYISDSKTTPEYPKIKIVGSPFENNTFQPAILKKQDGTLFSQLFMRYNAYYDIMEIKNATSEPDSLIMILKKSPEFTVQIKDKHYLFIPESNIDEVGQYFEVLYNGKKTQLLKKTTKIFVEGKIARTSFEKDFPHRFNDKVTYFIKDENLKALPSSNSKKIAVIESINKEVVDYIKEKNLNLNDENSLIEIARLLN</sequence>
<feature type="chain" id="PRO_5035281167" evidence="1">
    <location>
        <begin position="20"/>
        <end position="235"/>
    </location>
</feature>
<name>A0A8J2Y8J0_9FLAO</name>
<protein>
    <submittedName>
        <fullName evidence="2">Uncharacterized protein</fullName>
    </submittedName>
</protein>
<dbReference type="AlphaFoldDB" id="A0A8J2Y8J0"/>
<evidence type="ECO:0000313" key="3">
    <source>
        <dbReference type="Proteomes" id="UP000652231"/>
    </source>
</evidence>
<dbReference type="EMBL" id="BMGK01000001">
    <property type="protein sequence ID" value="GGD83265.1"/>
    <property type="molecule type" value="Genomic_DNA"/>
</dbReference>
<reference evidence="2" key="1">
    <citation type="journal article" date="2014" name="Int. J. Syst. Evol. Microbiol.">
        <title>Complete genome sequence of Corynebacterium casei LMG S-19264T (=DSM 44701T), isolated from a smear-ripened cheese.</title>
        <authorList>
            <consortium name="US DOE Joint Genome Institute (JGI-PGF)"/>
            <person name="Walter F."/>
            <person name="Albersmeier A."/>
            <person name="Kalinowski J."/>
            <person name="Ruckert C."/>
        </authorList>
    </citation>
    <scope>NUCLEOTIDE SEQUENCE</scope>
    <source>
        <strain evidence="2">CGMCC 1.12924</strain>
    </source>
</reference>
<feature type="signal peptide" evidence="1">
    <location>
        <begin position="1"/>
        <end position="19"/>
    </location>
</feature>
<organism evidence="2 3">
    <name type="scientific">Planktosalinus lacus</name>
    <dbReference type="NCBI Taxonomy" id="1526573"/>
    <lineage>
        <taxon>Bacteria</taxon>
        <taxon>Pseudomonadati</taxon>
        <taxon>Bacteroidota</taxon>
        <taxon>Flavobacteriia</taxon>
        <taxon>Flavobacteriales</taxon>
        <taxon>Flavobacteriaceae</taxon>
        <taxon>Planktosalinus</taxon>
    </lineage>
</organism>
<evidence type="ECO:0000313" key="2">
    <source>
        <dbReference type="EMBL" id="GGD83265.1"/>
    </source>
</evidence>
<comment type="caution">
    <text evidence="2">The sequence shown here is derived from an EMBL/GenBank/DDBJ whole genome shotgun (WGS) entry which is preliminary data.</text>
</comment>
<accession>A0A8J2Y8J0</accession>
<keyword evidence="1" id="KW-0732">Signal</keyword>
<keyword evidence="3" id="KW-1185">Reference proteome</keyword>
<proteinExistence type="predicted"/>
<dbReference type="RefSeq" id="WP_188438983.1">
    <property type="nucleotide sequence ID" value="NZ_BMGK01000001.1"/>
</dbReference>